<dbReference type="HOGENOM" id="CLU_1054159_0_0_1"/>
<name>A0A0C3S2L8_PHLG1</name>
<feature type="region of interest" description="Disordered" evidence="1">
    <location>
        <begin position="211"/>
        <end position="245"/>
    </location>
</feature>
<evidence type="ECO:0000313" key="3">
    <source>
        <dbReference type="Proteomes" id="UP000053257"/>
    </source>
</evidence>
<sequence length="264" mass="29693">MESDDRLPPTTRLHCGPDRRRSPPTNDPTRPPFSMPQRRRRRWMLFPASASRRAYSRRDVSPLVGAPSARAKCPARNIMRETWCAGGGMQTAAIARCLFDARTTAGPPSTPHRIAKNVRWPSAVCHRAFCRAHRRPVAPPPVPTTPDENGSSLHMRPHARLHEVAVDETAQHGWPWLWAMPAVGRSCIGVEARRAGHDMHDRGLDRRTVRENGRGGAVRGGWRARRRRPPRRRGEAGMSARCDVGPRAERTGKDLRIQHIGCWV</sequence>
<feature type="compositionally biased region" description="Pro residues" evidence="1">
    <location>
        <begin position="25"/>
        <end position="34"/>
    </location>
</feature>
<dbReference type="EMBL" id="KN840596">
    <property type="protein sequence ID" value="KIP03892.1"/>
    <property type="molecule type" value="Genomic_DNA"/>
</dbReference>
<keyword evidence="3" id="KW-1185">Reference proteome</keyword>
<evidence type="ECO:0000256" key="1">
    <source>
        <dbReference type="SAM" id="MobiDB-lite"/>
    </source>
</evidence>
<dbReference type="Proteomes" id="UP000053257">
    <property type="component" value="Unassembled WGS sequence"/>
</dbReference>
<feature type="compositionally biased region" description="Basic residues" evidence="1">
    <location>
        <begin position="222"/>
        <end position="231"/>
    </location>
</feature>
<accession>A0A0C3S2L8</accession>
<gene>
    <name evidence="2" type="ORF">PHLGIDRAFT_218704</name>
</gene>
<organism evidence="2 3">
    <name type="scientific">Phlebiopsis gigantea (strain 11061_1 CR5-6)</name>
    <name type="common">White-rot fungus</name>
    <name type="synonym">Peniophora gigantea</name>
    <dbReference type="NCBI Taxonomy" id="745531"/>
    <lineage>
        <taxon>Eukaryota</taxon>
        <taxon>Fungi</taxon>
        <taxon>Dikarya</taxon>
        <taxon>Basidiomycota</taxon>
        <taxon>Agaricomycotina</taxon>
        <taxon>Agaricomycetes</taxon>
        <taxon>Polyporales</taxon>
        <taxon>Phanerochaetaceae</taxon>
        <taxon>Phlebiopsis</taxon>
    </lineage>
</organism>
<proteinExistence type="predicted"/>
<dbReference type="AlphaFoldDB" id="A0A0C3S2L8"/>
<reference evidence="2 3" key="1">
    <citation type="journal article" date="2014" name="PLoS Genet.">
        <title>Analysis of the Phlebiopsis gigantea genome, transcriptome and secretome provides insight into its pioneer colonization strategies of wood.</title>
        <authorList>
            <person name="Hori C."/>
            <person name="Ishida T."/>
            <person name="Igarashi K."/>
            <person name="Samejima M."/>
            <person name="Suzuki H."/>
            <person name="Master E."/>
            <person name="Ferreira P."/>
            <person name="Ruiz-Duenas F.J."/>
            <person name="Held B."/>
            <person name="Canessa P."/>
            <person name="Larrondo L.F."/>
            <person name="Schmoll M."/>
            <person name="Druzhinina I.S."/>
            <person name="Kubicek C.P."/>
            <person name="Gaskell J.A."/>
            <person name="Kersten P."/>
            <person name="St John F."/>
            <person name="Glasner J."/>
            <person name="Sabat G."/>
            <person name="Splinter BonDurant S."/>
            <person name="Syed K."/>
            <person name="Yadav J."/>
            <person name="Mgbeahuruike A.C."/>
            <person name="Kovalchuk A."/>
            <person name="Asiegbu F.O."/>
            <person name="Lackner G."/>
            <person name="Hoffmeister D."/>
            <person name="Rencoret J."/>
            <person name="Gutierrez A."/>
            <person name="Sun H."/>
            <person name="Lindquist E."/>
            <person name="Barry K."/>
            <person name="Riley R."/>
            <person name="Grigoriev I.V."/>
            <person name="Henrissat B."/>
            <person name="Kues U."/>
            <person name="Berka R.M."/>
            <person name="Martinez A.T."/>
            <person name="Covert S.F."/>
            <person name="Blanchette R.A."/>
            <person name="Cullen D."/>
        </authorList>
    </citation>
    <scope>NUCLEOTIDE SEQUENCE [LARGE SCALE GENOMIC DNA]</scope>
    <source>
        <strain evidence="2 3">11061_1 CR5-6</strain>
    </source>
</reference>
<evidence type="ECO:0000313" key="2">
    <source>
        <dbReference type="EMBL" id="KIP03892.1"/>
    </source>
</evidence>
<protein>
    <submittedName>
        <fullName evidence="2">Uncharacterized protein</fullName>
    </submittedName>
</protein>
<feature type="region of interest" description="Disordered" evidence="1">
    <location>
        <begin position="1"/>
        <end position="39"/>
    </location>
</feature>